<keyword evidence="1" id="KW-0472">Membrane</keyword>
<protein>
    <submittedName>
        <fullName evidence="2">Uncharacterized protein</fullName>
    </submittedName>
</protein>
<keyword evidence="1" id="KW-0812">Transmembrane</keyword>
<reference evidence="2" key="2">
    <citation type="journal article" date="2023" name="Science">
        <title>Genomic signatures of disease resistance in endangered staghorn corals.</title>
        <authorList>
            <person name="Vollmer S.V."/>
            <person name="Selwyn J.D."/>
            <person name="Despard B.A."/>
            <person name="Roesel C.L."/>
        </authorList>
    </citation>
    <scope>NUCLEOTIDE SEQUENCE</scope>
    <source>
        <strain evidence="2">K2</strain>
    </source>
</reference>
<evidence type="ECO:0000313" key="2">
    <source>
        <dbReference type="EMBL" id="KAK2570963.1"/>
    </source>
</evidence>
<accession>A0AAD9VDW6</accession>
<keyword evidence="1" id="KW-1133">Transmembrane helix</keyword>
<keyword evidence="3" id="KW-1185">Reference proteome</keyword>
<comment type="caution">
    <text evidence="2">The sequence shown here is derived from an EMBL/GenBank/DDBJ whole genome shotgun (WGS) entry which is preliminary data.</text>
</comment>
<dbReference type="EMBL" id="JARQWQ010000007">
    <property type="protein sequence ID" value="KAK2570963.1"/>
    <property type="molecule type" value="Genomic_DNA"/>
</dbReference>
<reference evidence="2" key="1">
    <citation type="journal article" date="2023" name="G3 (Bethesda)">
        <title>Whole genome assembly and annotation of the endangered Caribbean coral Acropora cervicornis.</title>
        <authorList>
            <person name="Selwyn J.D."/>
            <person name="Vollmer S.V."/>
        </authorList>
    </citation>
    <scope>NUCLEOTIDE SEQUENCE</scope>
    <source>
        <strain evidence="2">K2</strain>
    </source>
</reference>
<dbReference type="AlphaFoldDB" id="A0AAD9VDW6"/>
<sequence length="202" mass="22921">MDGMVATATPTSLKIATIRAMDLRRNKIIQIMIEATQVAMIAINITHSLEFLISDTKERDTPVQYRRSRTKSLNLAGIFIVRFGLLCGSVVSEVVTDKANTKRMANLQSLRLQVGYIPLDLDNAPCLTKDSCDCSWLLISIGYGFQLLFNCYFFLRLQCHNDSQSQSKVLNHLSVLNWLCRQQLWQLQAGTSLHLSLKRNLR</sequence>
<proteinExistence type="predicted"/>
<feature type="transmembrane region" description="Helical" evidence="1">
    <location>
        <begin position="73"/>
        <end position="91"/>
    </location>
</feature>
<evidence type="ECO:0000313" key="3">
    <source>
        <dbReference type="Proteomes" id="UP001249851"/>
    </source>
</evidence>
<gene>
    <name evidence="2" type="ORF">P5673_004688</name>
</gene>
<name>A0AAD9VDW6_ACRCE</name>
<dbReference type="Proteomes" id="UP001249851">
    <property type="component" value="Unassembled WGS sequence"/>
</dbReference>
<feature type="transmembrane region" description="Helical" evidence="1">
    <location>
        <begin position="135"/>
        <end position="155"/>
    </location>
</feature>
<evidence type="ECO:0000256" key="1">
    <source>
        <dbReference type="SAM" id="Phobius"/>
    </source>
</evidence>
<organism evidence="2 3">
    <name type="scientific">Acropora cervicornis</name>
    <name type="common">Staghorn coral</name>
    <dbReference type="NCBI Taxonomy" id="6130"/>
    <lineage>
        <taxon>Eukaryota</taxon>
        <taxon>Metazoa</taxon>
        <taxon>Cnidaria</taxon>
        <taxon>Anthozoa</taxon>
        <taxon>Hexacorallia</taxon>
        <taxon>Scleractinia</taxon>
        <taxon>Astrocoeniina</taxon>
        <taxon>Acroporidae</taxon>
        <taxon>Acropora</taxon>
    </lineage>
</organism>